<dbReference type="PROSITE" id="PS51273">
    <property type="entry name" value="GATASE_TYPE_1"/>
    <property type="match status" value="1"/>
</dbReference>
<dbReference type="Gene3D" id="3.90.650.10">
    <property type="entry name" value="PurM-like C-terminal domain"/>
    <property type="match status" value="2"/>
</dbReference>
<evidence type="ECO:0000256" key="1">
    <source>
        <dbReference type="ARBA" id="ARBA00004920"/>
    </source>
</evidence>
<organism evidence="14 15">
    <name type="scientific">Trichinella nativa</name>
    <dbReference type="NCBI Taxonomy" id="6335"/>
    <lineage>
        <taxon>Eukaryota</taxon>
        <taxon>Metazoa</taxon>
        <taxon>Ecdysozoa</taxon>
        <taxon>Nematoda</taxon>
        <taxon>Enoplea</taxon>
        <taxon>Dorylaimia</taxon>
        <taxon>Trichinellida</taxon>
        <taxon>Trichinellidae</taxon>
        <taxon>Trichinella</taxon>
    </lineage>
</organism>
<proteinExistence type="inferred from homology"/>
<dbReference type="NCBIfam" id="NF003672">
    <property type="entry name" value="PRK05297.1"/>
    <property type="match status" value="1"/>
</dbReference>
<dbReference type="SUPFAM" id="SSF56042">
    <property type="entry name" value="PurM C-terminal domain-like"/>
    <property type="match status" value="2"/>
</dbReference>
<dbReference type="NCBIfam" id="TIGR01735">
    <property type="entry name" value="FGAM_synt"/>
    <property type="match status" value="1"/>
</dbReference>
<dbReference type="SUPFAM" id="SSF82697">
    <property type="entry name" value="PurS-like"/>
    <property type="match status" value="1"/>
</dbReference>
<dbReference type="GO" id="GO:0005524">
    <property type="term" value="F:ATP binding"/>
    <property type="evidence" value="ECO:0007669"/>
    <property type="project" value="UniProtKB-KW"/>
</dbReference>
<dbReference type="SUPFAM" id="SSF55326">
    <property type="entry name" value="PurM N-terminal domain-like"/>
    <property type="match status" value="2"/>
</dbReference>
<evidence type="ECO:0000256" key="10">
    <source>
        <dbReference type="ARBA" id="ARBA00032632"/>
    </source>
</evidence>
<dbReference type="Gene3D" id="3.30.1330.10">
    <property type="entry name" value="PurM-like, N-terminal domain"/>
    <property type="match status" value="2"/>
</dbReference>
<protein>
    <recommendedName>
        <fullName evidence="3">phosphoribosylformylglycinamidine synthase</fullName>
        <ecNumber evidence="3">6.3.5.3</ecNumber>
    </recommendedName>
    <alternativeName>
        <fullName evidence="10">Formylglycinamide ribonucleotide amidotransferase</fullName>
    </alternativeName>
    <alternativeName>
        <fullName evidence="9">Formylglycinamide ribotide amidotransferase</fullName>
    </alternativeName>
</protein>
<evidence type="ECO:0000256" key="9">
    <source>
        <dbReference type="ARBA" id="ARBA00029823"/>
    </source>
</evidence>
<evidence type="ECO:0000256" key="7">
    <source>
        <dbReference type="ARBA" id="ARBA00022840"/>
    </source>
</evidence>
<evidence type="ECO:0000259" key="13">
    <source>
        <dbReference type="Pfam" id="PF22689"/>
    </source>
</evidence>
<dbReference type="InterPro" id="IPR036604">
    <property type="entry name" value="PurS-like_sf"/>
</dbReference>
<keyword evidence="15" id="KW-1185">Reference proteome</keyword>
<dbReference type="InterPro" id="IPR029062">
    <property type="entry name" value="Class_I_gatase-like"/>
</dbReference>
<dbReference type="UniPathway" id="UPA00074">
    <property type="reaction ID" value="UER00128"/>
</dbReference>
<dbReference type="Gene3D" id="1.10.8.750">
    <property type="entry name" value="Phosphoribosylformylglycinamidine synthase, linker domain"/>
    <property type="match status" value="1"/>
</dbReference>
<dbReference type="PANTHER" id="PTHR10099">
    <property type="entry name" value="PHOSPHORIBOSYLFORMYLGLYCINAMIDINE SYNTHASE"/>
    <property type="match status" value="1"/>
</dbReference>
<evidence type="ECO:0000256" key="4">
    <source>
        <dbReference type="ARBA" id="ARBA00022598"/>
    </source>
</evidence>
<comment type="pathway">
    <text evidence="1">Purine metabolism; IMP biosynthesis via de novo pathway; 5-amino-1-(5-phospho-D-ribosyl)imidazole from N(2)-formyl-N(1)-(5-phospho-D-ribosyl)glycinamide: step 1/2.</text>
</comment>
<accession>A0A0V1LAP7</accession>
<dbReference type="InterPro" id="IPR010918">
    <property type="entry name" value="PurM-like_C_dom"/>
</dbReference>
<dbReference type="InterPro" id="IPR040707">
    <property type="entry name" value="FGAR-AT_N"/>
</dbReference>
<comment type="similarity">
    <text evidence="2">In the N-terminal section; belongs to the FGAMS family.</text>
</comment>
<dbReference type="EMBL" id="JYDW01000091">
    <property type="protein sequence ID" value="KRZ56605.1"/>
    <property type="molecule type" value="Genomic_DNA"/>
</dbReference>
<dbReference type="Pfam" id="PF13507">
    <property type="entry name" value="GATase_5"/>
    <property type="match status" value="1"/>
</dbReference>
<dbReference type="GO" id="GO:0004642">
    <property type="term" value="F:phosphoribosylformylglycinamidine synthase activity"/>
    <property type="evidence" value="ECO:0007669"/>
    <property type="project" value="UniProtKB-EC"/>
</dbReference>
<sequence>MIVVRLQELFVQCSSSKAGWHEKPKEENPFKLPIEWKNVVNAVSKNISNRKQSKNHPIKHPLLAHSKKHAAPVRRLPSQEIVILISATAQKCSFDDCEKSSFSVIFLVSTAYPTVVINITSITVIKMPNETVFRFYYWQINEQLGNEILKKLLNDMLEGENLSVESVRCEFTFCVVSTRSSITNEEIAKLKWLIERPFNMETLAAESAFAYTRPENRVIIEIGTRPYLVTPFNINAVVACKLAGLNFVSRLEKTRRYCIHYNRGKLSLPIRRKILTALHDRMTECEYTSDVVDFGTRRERQKVQEVEIMIDDKVGLEFFNKKKDLTIEDEDIKYMLDLFKYKLKRNPTDVEIYDLTQICRHWFFKGKLMVENELQPISMLQMVKDTQLFSRENNILKFSYNGSVIRGLNVLQMRPVDPTEASEFQIFPVLSHIVLAAETNNFQAEFDANLGICPSTGAASGTGGRIRNIHATGRGAYVVAGIFGLAFGNLNVPGHRLPWERCNHAESCTFASPLQICVQASDGSSEYGNKFGEPVICGFTRSFDQYVNELACRYAYLKPVMFSGGVGRIDEINIQKLKPAPGMLIVKLGGPAYRVSLGGGTSSTIEIHGNGCLQYEAVHRGDPGMGQKLNRTIRTCSELGRNNPIISIYDQAAGGNGNVIRKLIEPYGASIESDNFSLGDSSLSIQELWSSEYQESDAILMNPKNVPLIEKICQRERCLYNVVGSVTENEKLLVKNFHDAADSFQLPVNLDLALVKPYHNHQAINPCVQQHRYLENFLWMPPLRRRSKEYYFCRLWEVDRSVTGLVAQQQCVGPFHTPVADVAVTALSYFETVGAAVAVGEQPIKMLIHPEVGARLTVGESLTNLVFAKITNLEDVKCNANWMWPATSPEERYRMLEACDAMCKIMNKLGIAVDGGNESLFLEAEINEEVVKAPGTLVITSYALCTDITKTVTPDLKCTTEDGCLILVRFASLFDSWRLGGCAIAQGYGRTGCDSPDLDNVEQFKSAFRITQSLISDRMITAGHDISDGGLIVCLLEMAFSGGRSIVIDLPFTEKPINLLFSEELGIVIEVSQSNFDKVLNDFHAANVPVAYIGKSKSLTDEEPMIEIKINGDVVLAGSVQSYRCTWQQTSCRLEKLQCNPICVEEEVFRLKLKLPKYEMQSLMEIPAVSQHATVKDASTPCVAILREEGTTGDREMAAAFMCAGFRVWDLSMQDLFDNNISLNNFQGIVFPGGFSYSDVLGASKAWACSILYHPKVKYQIEQFLQRRDTFSLGVCNGCQLMATLGWIGSNEAIGRSVQSVSLEQNISGRFESRFATVRIERSRSIMLRGMENSVLGIWIAHGEGRFQFRDDLAYAAVEFNHLIALRYVDWENEIALAYPYNPNGSPGGIAAICSANGRHLAMMPHPERSFMTWQWPYWPYEHAPVSPWYHMFRNAYEWSFLLRGFNGQWIEPVKCLDYISSSICSGILKVYGEDRCRIDFLFGRYQCCWTCAATLGIPIDSLGRFNDQQGFYFYHPGCPNNVRDAIDALGSSSTQWCMHWKEKNNGMNCYEPLFQYKCYKTCRVKCGAFSD</sequence>
<dbReference type="Pfam" id="PF18076">
    <property type="entry name" value="FGAR-AT_N"/>
    <property type="match status" value="1"/>
</dbReference>
<keyword evidence="5" id="KW-0547">Nucleotide-binding</keyword>
<dbReference type="InterPro" id="IPR010073">
    <property type="entry name" value="PurL_large"/>
</dbReference>
<evidence type="ECO:0000256" key="6">
    <source>
        <dbReference type="ARBA" id="ARBA00022755"/>
    </source>
</evidence>
<keyword evidence="6" id="KW-0658">Purine biosynthesis</keyword>
<feature type="domain" description="Phosphoribosylformylglycinamidine synthase N-terminal" evidence="12">
    <location>
        <begin position="175"/>
        <end position="288"/>
    </location>
</feature>
<evidence type="ECO:0000313" key="15">
    <source>
        <dbReference type="Proteomes" id="UP000054721"/>
    </source>
</evidence>
<dbReference type="InterPro" id="IPR036921">
    <property type="entry name" value="PurM-like_N_sf"/>
</dbReference>
<dbReference type="SUPFAM" id="SSF109736">
    <property type="entry name" value="FGAM synthase PurL, linker domain"/>
    <property type="match status" value="1"/>
</dbReference>
<dbReference type="Proteomes" id="UP000054721">
    <property type="component" value="Unassembled WGS sequence"/>
</dbReference>
<dbReference type="SUPFAM" id="SSF52317">
    <property type="entry name" value="Class I glutamine amidotransferase-like"/>
    <property type="match status" value="1"/>
</dbReference>
<dbReference type="Gene3D" id="3.40.50.880">
    <property type="match status" value="1"/>
</dbReference>
<keyword evidence="7" id="KW-0067">ATP-binding</keyword>
<evidence type="ECO:0000256" key="3">
    <source>
        <dbReference type="ARBA" id="ARBA00012747"/>
    </source>
</evidence>
<evidence type="ECO:0000256" key="8">
    <source>
        <dbReference type="ARBA" id="ARBA00022962"/>
    </source>
</evidence>
<dbReference type="EC" id="6.3.5.3" evidence="3"/>
<evidence type="ECO:0000259" key="11">
    <source>
        <dbReference type="Pfam" id="PF02769"/>
    </source>
</evidence>
<dbReference type="Pfam" id="PF02769">
    <property type="entry name" value="AIRS_C"/>
    <property type="match status" value="2"/>
</dbReference>
<dbReference type="SMART" id="SM01211">
    <property type="entry name" value="GATase_5"/>
    <property type="match status" value="1"/>
</dbReference>
<feature type="domain" description="PurM-like C-terminal" evidence="11">
    <location>
        <begin position="996"/>
        <end position="1095"/>
    </location>
</feature>
<evidence type="ECO:0000256" key="2">
    <source>
        <dbReference type="ARBA" id="ARBA00008608"/>
    </source>
</evidence>
<feature type="domain" description="PurM-like C-terminal" evidence="11">
    <location>
        <begin position="581"/>
        <end position="731"/>
    </location>
</feature>
<evidence type="ECO:0000256" key="5">
    <source>
        <dbReference type="ARBA" id="ARBA00022741"/>
    </source>
</evidence>
<name>A0A0V1LAP7_9BILA</name>
<gene>
    <name evidence="14" type="ORF">T02_7541</name>
</gene>
<reference evidence="14 15" key="1">
    <citation type="submission" date="2015-05" db="EMBL/GenBank/DDBJ databases">
        <title>Evolution of Trichinella species and genotypes.</title>
        <authorList>
            <person name="Korhonen P.K."/>
            <person name="Edoardo P."/>
            <person name="Giuseppe L.R."/>
            <person name="Gasser R.B."/>
        </authorList>
    </citation>
    <scope>NUCLEOTIDE SEQUENCE [LARGE SCALE GENOMIC DNA]</scope>
    <source>
        <strain evidence="14">ISS10</strain>
    </source>
</reference>
<evidence type="ECO:0000313" key="14">
    <source>
        <dbReference type="EMBL" id="KRZ56605.1"/>
    </source>
</evidence>
<dbReference type="OrthoDB" id="6666987at2759"/>
<dbReference type="PANTHER" id="PTHR10099:SF1">
    <property type="entry name" value="PHOSPHORIBOSYLFORMYLGLYCINAMIDINE SYNTHASE"/>
    <property type="match status" value="1"/>
</dbReference>
<comment type="caution">
    <text evidence="14">The sequence shown here is derived from an EMBL/GenBank/DDBJ whole genome shotgun (WGS) entry which is preliminary data.</text>
</comment>
<dbReference type="CDD" id="cd01740">
    <property type="entry name" value="GATase1_FGAR_AT"/>
    <property type="match status" value="1"/>
</dbReference>
<feature type="domain" description="FGAR-AT PurM N-terminal-like" evidence="13">
    <location>
        <begin position="798"/>
        <end position="943"/>
    </location>
</feature>
<dbReference type="InterPro" id="IPR036676">
    <property type="entry name" value="PurM-like_C_sf"/>
</dbReference>
<dbReference type="GO" id="GO:0006189">
    <property type="term" value="P:'de novo' IMP biosynthetic process"/>
    <property type="evidence" value="ECO:0007669"/>
    <property type="project" value="UniProtKB-UniPathway"/>
</dbReference>
<dbReference type="GO" id="GO:0005737">
    <property type="term" value="C:cytoplasm"/>
    <property type="evidence" value="ECO:0007669"/>
    <property type="project" value="TreeGrafter"/>
</dbReference>
<keyword evidence="4" id="KW-0436">Ligase</keyword>
<dbReference type="InterPro" id="IPR055181">
    <property type="entry name" value="FGAR-AT_PurM_N-like"/>
</dbReference>
<dbReference type="Pfam" id="PF22689">
    <property type="entry name" value="FGAR-AT_PurM_N-like"/>
    <property type="match status" value="1"/>
</dbReference>
<dbReference type="STRING" id="6335.A0A0V1LAP7"/>
<keyword evidence="8" id="KW-0315">Glutamine amidotransferase</keyword>
<evidence type="ECO:0000259" key="12">
    <source>
        <dbReference type="Pfam" id="PF18076"/>
    </source>
</evidence>
<dbReference type="CDD" id="cd02204">
    <property type="entry name" value="PurL_repeat2"/>
    <property type="match status" value="1"/>
</dbReference>